<evidence type="ECO:0000313" key="3">
    <source>
        <dbReference type="Proteomes" id="UP000461162"/>
    </source>
</evidence>
<dbReference type="AlphaFoldDB" id="A0A7K1KL65"/>
<evidence type="ECO:0000313" key="2">
    <source>
        <dbReference type="EMBL" id="MUM76824.1"/>
    </source>
</evidence>
<evidence type="ECO:0000256" key="1">
    <source>
        <dbReference type="SAM" id="Phobius"/>
    </source>
</evidence>
<feature type="transmembrane region" description="Helical" evidence="1">
    <location>
        <begin position="12"/>
        <end position="33"/>
    </location>
</feature>
<name>A0A7K1KL65_9BACT</name>
<dbReference type="RefSeq" id="WP_155932476.1">
    <property type="nucleotide sequence ID" value="NZ_WODC01000002.1"/>
</dbReference>
<reference evidence="2 3" key="1">
    <citation type="submission" date="2019-11" db="EMBL/GenBank/DDBJ databases">
        <title>Pseudodesulfovibrio alkaliphilus, sp. nov., an alkaliphilic sulfate-reducing bacteria from mud volcano of Taman peninsula, Russia.</title>
        <authorList>
            <person name="Frolova A."/>
            <person name="Merkel A.Y."/>
            <person name="Slobodkin A.I."/>
        </authorList>
    </citation>
    <scope>NUCLEOTIDE SEQUENCE [LARGE SCALE GENOMIC DNA]</scope>
    <source>
        <strain evidence="2 3">F-1</strain>
    </source>
</reference>
<proteinExistence type="predicted"/>
<protein>
    <submittedName>
        <fullName evidence="2">Uncharacterized protein</fullName>
    </submittedName>
</protein>
<feature type="transmembrane region" description="Helical" evidence="1">
    <location>
        <begin position="39"/>
        <end position="59"/>
    </location>
</feature>
<keyword evidence="1" id="KW-1133">Transmembrane helix</keyword>
<feature type="transmembrane region" description="Helical" evidence="1">
    <location>
        <begin position="80"/>
        <end position="97"/>
    </location>
</feature>
<keyword evidence="3" id="KW-1185">Reference proteome</keyword>
<organism evidence="2 3">
    <name type="scientific">Pseudodesulfovibrio alkaliphilus</name>
    <dbReference type="NCBI Taxonomy" id="2661613"/>
    <lineage>
        <taxon>Bacteria</taxon>
        <taxon>Pseudomonadati</taxon>
        <taxon>Thermodesulfobacteriota</taxon>
        <taxon>Desulfovibrionia</taxon>
        <taxon>Desulfovibrionales</taxon>
        <taxon>Desulfovibrionaceae</taxon>
    </lineage>
</organism>
<accession>A0A7K1KL65</accession>
<gene>
    <name evidence="2" type="ORF">GKC30_04155</name>
</gene>
<keyword evidence="1" id="KW-0812">Transmembrane</keyword>
<dbReference type="Proteomes" id="UP000461162">
    <property type="component" value="Unassembled WGS sequence"/>
</dbReference>
<keyword evidence="1" id="KW-0472">Membrane</keyword>
<comment type="caution">
    <text evidence="2">The sequence shown here is derived from an EMBL/GenBank/DDBJ whole genome shotgun (WGS) entry which is preliminary data.</text>
</comment>
<sequence length="147" mass="15380">MLPKLDIKEKNFHGLLAMGALAGIGEGSLRYGFTLHTGFPGMALTLAAALFGGVCGFVLKDFVRSLRGLPPYRGINNDGWVMGAFMGAFFGTLFQMINSAGGANLVLGSMAGASLGAALGAFPDEFITPILELMHKRESTSRPAPGQ</sequence>
<dbReference type="EMBL" id="WODC01000002">
    <property type="protein sequence ID" value="MUM76824.1"/>
    <property type="molecule type" value="Genomic_DNA"/>
</dbReference>